<organism evidence="2 3">
    <name type="scientific">Gossypium arboreum</name>
    <name type="common">Tree cotton</name>
    <name type="synonym">Gossypium nanking</name>
    <dbReference type="NCBI Taxonomy" id="29729"/>
    <lineage>
        <taxon>Eukaryota</taxon>
        <taxon>Viridiplantae</taxon>
        <taxon>Streptophyta</taxon>
        <taxon>Embryophyta</taxon>
        <taxon>Tracheophyta</taxon>
        <taxon>Spermatophyta</taxon>
        <taxon>Magnoliopsida</taxon>
        <taxon>eudicotyledons</taxon>
        <taxon>Gunneridae</taxon>
        <taxon>Pentapetalae</taxon>
        <taxon>rosids</taxon>
        <taxon>malvids</taxon>
        <taxon>Malvales</taxon>
        <taxon>Malvaceae</taxon>
        <taxon>Malvoideae</taxon>
        <taxon>Gossypium</taxon>
    </lineage>
</organism>
<accession>A0ABR0NZH0</accession>
<evidence type="ECO:0000313" key="2">
    <source>
        <dbReference type="EMBL" id="KAK5811733.1"/>
    </source>
</evidence>
<proteinExistence type="predicted"/>
<protein>
    <submittedName>
        <fullName evidence="2">Uncharacterized protein</fullName>
    </submittedName>
</protein>
<gene>
    <name evidence="2" type="ORF">PVK06_027095</name>
</gene>
<dbReference type="EMBL" id="JARKNE010000008">
    <property type="protein sequence ID" value="KAK5811733.1"/>
    <property type="molecule type" value="Genomic_DNA"/>
</dbReference>
<sequence>MPRGSTTTNQDPFKLLKGPMTRSHTRGLQEALAALLVQIWDESKPLADKEARENSLKTPCTLVQAEFSSSLATRAQLSSHQLT</sequence>
<dbReference type="Proteomes" id="UP001358586">
    <property type="component" value="Chromosome 8"/>
</dbReference>
<comment type="caution">
    <text evidence="2">The sequence shown here is derived from an EMBL/GenBank/DDBJ whole genome shotgun (WGS) entry which is preliminary data.</text>
</comment>
<evidence type="ECO:0000256" key="1">
    <source>
        <dbReference type="SAM" id="MobiDB-lite"/>
    </source>
</evidence>
<evidence type="ECO:0000313" key="3">
    <source>
        <dbReference type="Proteomes" id="UP001358586"/>
    </source>
</evidence>
<name>A0ABR0NZH0_GOSAR</name>
<keyword evidence="3" id="KW-1185">Reference proteome</keyword>
<feature type="region of interest" description="Disordered" evidence="1">
    <location>
        <begin position="1"/>
        <end position="22"/>
    </location>
</feature>
<feature type="compositionally biased region" description="Polar residues" evidence="1">
    <location>
        <begin position="1"/>
        <end position="11"/>
    </location>
</feature>
<reference evidence="2 3" key="1">
    <citation type="submission" date="2023-03" db="EMBL/GenBank/DDBJ databases">
        <title>WGS of Gossypium arboreum.</title>
        <authorList>
            <person name="Yu D."/>
        </authorList>
    </citation>
    <scope>NUCLEOTIDE SEQUENCE [LARGE SCALE GENOMIC DNA]</scope>
    <source>
        <tissue evidence="2">Leaf</tissue>
    </source>
</reference>